<dbReference type="Gene3D" id="3.30.420.10">
    <property type="entry name" value="Ribonuclease H-like superfamily/Ribonuclease H"/>
    <property type="match status" value="1"/>
</dbReference>
<evidence type="ECO:0000313" key="1">
    <source>
        <dbReference type="EMBL" id="GFY76964.1"/>
    </source>
</evidence>
<protein>
    <submittedName>
        <fullName evidence="1">HTH_48 domain-containing protein</fullName>
    </submittedName>
</protein>
<dbReference type="PANTHER" id="PTHR46060">
    <property type="entry name" value="MARINER MOS1 TRANSPOSASE-LIKE PROTEIN"/>
    <property type="match status" value="1"/>
</dbReference>
<comment type="caution">
    <text evidence="1">The sequence shown here is derived from an EMBL/GenBank/DDBJ whole genome shotgun (WGS) entry which is preliminary data.</text>
</comment>
<dbReference type="PANTHER" id="PTHR46060:SF1">
    <property type="entry name" value="MARINER MOS1 TRANSPOSASE-LIKE PROTEIN"/>
    <property type="match status" value="1"/>
</dbReference>
<proteinExistence type="predicted"/>
<dbReference type="GO" id="GO:0003676">
    <property type="term" value="F:nucleic acid binding"/>
    <property type="evidence" value="ECO:0007669"/>
    <property type="project" value="InterPro"/>
</dbReference>
<evidence type="ECO:0000313" key="2">
    <source>
        <dbReference type="Proteomes" id="UP000886998"/>
    </source>
</evidence>
<name>A0A8X6YWA7_9ARAC</name>
<keyword evidence="2" id="KW-1185">Reference proteome</keyword>
<reference evidence="1" key="1">
    <citation type="submission" date="2020-08" db="EMBL/GenBank/DDBJ databases">
        <title>Multicomponent nature underlies the extraordinary mechanical properties of spider dragline silk.</title>
        <authorList>
            <person name="Kono N."/>
            <person name="Nakamura H."/>
            <person name="Mori M."/>
            <person name="Yoshida Y."/>
            <person name="Ohtoshi R."/>
            <person name="Malay A.D."/>
            <person name="Moran D.A.P."/>
            <person name="Tomita M."/>
            <person name="Numata K."/>
            <person name="Arakawa K."/>
        </authorList>
    </citation>
    <scope>NUCLEOTIDE SEQUENCE</scope>
</reference>
<dbReference type="EMBL" id="BMAV01022253">
    <property type="protein sequence ID" value="GFY76964.1"/>
    <property type="molecule type" value="Genomic_DNA"/>
</dbReference>
<dbReference type="InterPro" id="IPR052709">
    <property type="entry name" value="Transposase-MT_Hybrid"/>
</dbReference>
<gene>
    <name evidence="1" type="primary">BOX15_Mlig029833g1</name>
    <name evidence="1" type="ORF">TNIN_41491</name>
</gene>
<dbReference type="OrthoDB" id="6488370at2759"/>
<organism evidence="1 2">
    <name type="scientific">Trichonephila inaurata madagascariensis</name>
    <dbReference type="NCBI Taxonomy" id="2747483"/>
    <lineage>
        <taxon>Eukaryota</taxon>
        <taxon>Metazoa</taxon>
        <taxon>Ecdysozoa</taxon>
        <taxon>Arthropoda</taxon>
        <taxon>Chelicerata</taxon>
        <taxon>Arachnida</taxon>
        <taxon>Araneae</taxon>
        <taxon>Araneomorphae</taxon>
        <taxon>Entelegynae</taxon>
        <taxon>Araneoidea</taxon>
        <taxon>Nephilidae</taxon>
        <taxon>Trichonephila</taxon>
        <taxon>Trichonephila inaurata</taxon>
    </lineage>
</organism>
<dbReference type="InterPro" id="IPR036397">
    <property type="entry name" value="RNaseH_sf"/>
</dbReference>
<sequence length="196" mass="22760">MKTKFSDGKDRGVWDIVTGDETCIYQFEPETNLQSVTWCFPHEPPPTKVRHTQKCRKANGGNFFSYSGHIATVVLEDRRTVTAEWYVTKCLPEMLEQWRQKRPKRGIREMILHHDSASARSAQRMKNYLGAEHIETLPHSPYSPDLSPCDFFLFLKIKNKMRESRFGSAEVLTEYRKQLNQLRKMSGHTPLTTGLP</sequence>
<dbReference type="Proteomes" id="UP000886998">
    <property type="component" value="Unassembled WGS sequence"/>
</dbReference>
<accession>A0A8X6YWA7</accession>
<dbReference type="AlphaFoldDB" id="A0A8X6YWA7"/>